<proteinExistence type="predicted"/>
<organism evidence="1">
    <name type="scientific">Anguilla anguilla</name>
    <name type="common">European freshwater eel</name>
    <name type="synonym">Muraena anguilla</name>
    <dbReference type="NCBI Taxonomy" id="7936"/>
    <lineage>
        <taxon>Eukaryota</taxon>
        <taxon>Metazoa</taxon>
        <taxon>Chordata</taxon>
        <taxon>Craniata</taxon>
        <taxon>Vertebrata</taxon>
        <taxon>Euteleostomi</taxon>
        <taxon>Actinopterygii</taxon>
        <taxon>Neopterygii</taxon>
        <taxon>Teleostei</taxon>
        <taxon>Anguilliformes</taxon>
        <taxon>Anguillidae</taxon>
        <taxon>Anguilla</taxon>
    </lineage>
</organism>
<reference evidence="1" key="2">
    <citation type="journal article" date="2015" name="Fish Shellfish Immunol.">
        <title>Early steps in the European eel (Anguilla anguilla)-Vibrio vulnificus interaction in the gills: Role of the RtxA13 toxin.</title>
        <authorList>
            <person name="Callol A."/>
            <person name="Pajuelo D."/>
            <person name="Ebbesson L."/>
            <person name="Teles M."/>
            <person name="MacKenzie S."/>
            <person name="Amaro C."/>
        </authorList>
    </citation>
    <scope>NUCLEOTIDE SEQUENCE</scope>
</reference>
<name>A0A0E9W066_ANGAN</name>
<dbReference type="EMBL" id="GBXM01025709">
    <property type="protein sequence ID" value="JAH82868.1"/>
    <property type="molecule type" value="Transcribed_RNA"/>
</dbReference>
<dbReference type="AlphaFoldDB" id="A0A0E9W066"/>
<accession>A0A0E9W066</accession>
<protein>
    <submittedName>
        <fullName evidence="1">Uncharacterized protein</fullName>
    </submittedName>
</protein>
<evidence type="ECO:0000313" key="1">
    <source>
        <dbReference type="EMBL" id="JAH82868.1"/>
    </source>
</evidence>
<sequence>MSRIILAESAPWLNFQVLFTKSTWDSSRQDSL</sequence>
<reference evidence="1" key="1">
    <citation type="submission" date="2014-11" db="EMBL/GenBank/DDBJ databases">
        <authorList>
            <person name="Amaro Gonzalez C."/>
        </authorList>
    </citation>
    <scope>NUCLEOTIDE SEQUENCE</scope>
</reference>